<dbReference type="Pfam" id="PF00356">
    <property type="entry name" value="LacI"/>
    <property type="match status" value="1"/>
</dbReference>
<evidence type="ECO:0000313" key="5">
    <source>
        <dbReference type="EMBL" id="KSV58722.1"/>
    </source>
</evidence>
<dbReference type="Gene3D" id="1.10.260.40">
    <property type="entry name" value="lambda repressor-like DNA-binding domains"/>
    <property type="match status" value="1"/>
</dbReference>
<dbReference type="PANTHER" id="PTHR30146:SF148">
    <property type="entry name" value="HTH-TYPE TRANSCRIPTIONAL REPRESSOR PURR-RELATED"/>
    <property type="match status" value="1"/>
</dbReference>
<dbReference type="Proteomes" id="UP000054874">
    <property type="component" value="Unassembled WGS sequence"/>
</dbReference>
<protein>
    <submittedName>
        <fullName evidence="5">Transcriptional regulator</fullName>
    </submittedName>
</protein>
<sequence>MNQKITIKDVAREAGVSVATVSYVVNNRTDMRISEKTRKKVLQVINLLNYTPNQSAKALATNRNHMIALYLSPNVSILKNAEQLHFIHFLSKFLHERNYDLIYLSENYTEKFDHADAIICYDISSDYFHKIGDCNFIPLIALDCMIHDPLFFQINSDYKKIWEDAVAFFHGESFKLAVLETQNQERVAYLSSIFSDICYPHDFSDVANLQGENLVVVDHTLQTLLEKENHVYYAPAISLTKAEALLQSIEYALQRIPIEQHDVLV</sequence>
<gene>
    <name evidence="5" type="ORF">ASU35_11970</name>
</gene>
<feature type="domain" description="HTH lacI-type" evidence="4">
    <location>
        <begin position="5"/>
        <end position="61"/>
    </location>
</feature>
<evidence type="ECO:0000256" key="3">
    <source>
        <dbReference type="ARBA" id="ARBA00023163"/>
    </source>
</evidence>
<keyword evidence="3" id="KW-0804">Transcription</keyword>
<accession>A0A0V8QDT9</accession>
<dbReference type="OrthoDB" id="308642at2"/>
<proteinExistence type="predicted"/>
<keyword evidence="1" id="KW-0805">Transcription regulation</keyword>
<dbReference type="CDD" id="cd01392">
    <property type="entry name" value="HTH_LacI"/>
    <property type="match status" value="1"/>
</dbReference>
<dbReference type="GO" id="GO:0003700">
    <property type="term" value="F:DNA-binding transcription factor activity"/>
    <property type="evidence" value="ECO:0007669"/>
    <property type="project" value="TreeGrafter"/>
</dbReference>
<keyword evidence="2" id="KW-0238">DNA-binding</keyword>
<dbReference type="RefSeq" id="WP_058353042.1">
    <property type="nucleotide sequence ID" value="NZ_CABMMD010000163.1"/>
</dbReference>
<evidence type="ECO:0000256" key="1">
    <source>
        <dbReference type="ARBA" id="ARBA00023015"/>
    </source>
</evidence>
<evidence type="ECO:0000259" key="4">
    <source>
        <dbReference type="PROSITE" id="PS50932"/>
    </source>
</evidence>
<dbReference type="GO" id="GO:0000976">
    <property type="term" value="F:transcription cis-regulatory region binding"/>
    <property type="evidence" value="ECO:0007669"/>
    <property type="project" value="TreeGrafter"/>
</dbReference>
<comment type="caution">
    <text evidence="5">The sequence shown here is derived from an EMBL/GenBank/DDBJ whole genome shotgun (WGS) entry which is preliminary data.</text>
</comment>
<dbReference type="SMART" id="SM00354">
    <property type="entry name" value="HTH_LACI"/>
    <property type="match status" value="1"/>
</dbReference>
<dbReference type="PROSITE" id="PS00356">
    <property type="entry name" value="HTH_LACI_1"/>
    <property type="match status" value="1"/>
</dbReference>
<dbReference type="PRINTS" id="PR00036">
    <property type="entry name" value="HTHLACI"/>
</dbReference>
<dbReference type="PROSITE" id="PS50932">
    <property type="entry name" value="HTH_LACI_2"/>
    <property type="match status" value="1"/>
</dbReference>
<dbReference type="PANTHER" id="PTHR30146">
    <property type="entry name" value="LACI-RELATED TRANSCRIPTIONAL REPRESSOR"/>
    <property type="match status" value="1"/>
</dbReference>
<dbReference type="SUPFAM" id="SSF47413">
    <property type="entry name" value="lambda repressor-like DNA-binding domains"/>
    <property type="match status" value="1"/>
</dbReference>
<dbReference type="InterPro" id="IPR000843">
    <property type="entry name" value="HTH_LacI"/>
</dbReference>
<evidence type="ECO:0000256" key="2">
    <source>
        <dbReference type="ARBA" id="ARBA00023125"/>
    </source>
</evidence>
<name>A0A0V8QDT9_9FIRM</name>
<keyword evidence="6" id="KW-1185">Reference proteome</keyword>
<dbReference type="AlphaFoldDB" id="A0A0V8QDT9"/>
<reference evidence="5 6" key="1">
    <citation type="submission" date="2015-11" db="EMBL/GenBank/DDBJ databases">
        <title>Butyribacter intestini gen. nov., sp. nov., a butyric acid-producing bacterium of the family Lachnospiraceae isolated from the human faeces.</title>
        <authorList>
            <person name="Zou Y."/>
            <person name="Xue W."/>
            <person name="Luo G."/>
            <person name="Lv M."/>
        </authorList>
    </citation>
    <scope>NUCLEOTIDE SEQUENCE [LARGE SCALE GENOMIC DNA]</scope>
    <source>
        <strain evidence="5 6">ACET-33324</strain>
    </source>
</reference>
<organism evidence="5 6">
    <name type="scientific">Acetivibrio ethanolgignens</name>
    <dbReference type="NCBI Taxonomy" id="290052"/>
    <lineage>
        <taxon>Bacteria</taxon>
        <taxon>Bacillati</taxon>
        <taxon>Bacillota</taxon>
        <taxon>Clostridia</taxon>
        <taxon>Eubacteriales</taxon>
        <taxon>Oscillospiraceae</taxon>
        <taxon>Acetivibrio</taxon>
    </lineage>
</organism>
<dbReference type="InterPro" id="IPR010982">
    <property type="entry name" value="Lambda_DNA-bd_dom_sf"/>
</dbReference>
<evidence type="ECO:0000313" key="6">
    <source>
        <dbReference type="Proteomes" id="UP000054874"/>
    </source>
</evidence>
<dbReference type="EMBL" id="LNAM01000163">
    <property type="protein sequence ID" value="KSV58722.1"/>
    <property type="molecule type" value="Genomic_DNA"/>
</dbReference>
<dbReference type="STRING" id="290052.ASU35_11970"/>